<protein>
    <submittedName>
        <fullName evidence="2">Radical SAM domain protein</fullName>
    </submittedName>
</protein>
<dbReference type="Pfam" id="PF04055">
    <property type="entry name" value="Radical_SAM"/>
    <property type="match status" value="1"/>
</dbReference>
<dbReference type="SUPFAM" id="SSF102114">
    <property type="entry name" value="Radical SAM enzymes"/>
    <property type="match status" value="1"/>
</dbReference>
<proteinExistence type="predicted"/>
<gene>
    <name evidence="2" type="ordered locus">Aboo_1286</name>
</gene>
<dbReference type="KEGG" id="abi:Aboo_1286"/>
<dbReference type="SFLD" id="SFLDG01082">
    <property type="entry name" value="B12-binding_domain_containing"/>
    <property type="match status" value="1"/>
</dbReference>
<dbReference type="InterPro" id="IPR006638">
    <property type="entry name" value="Elp3/MiaA/NifB-like_rSAM"/>
</dbReference>
<organism evidence="2 3">
    <name type="scientific">Aciduliprofundum boonei (strain DSM 19572 / T469)</name>
    <dbReference type="NCBI Taxonomy" id="439481"/>
    <lineage>
        <taxon>Archaea</taxon>
        <taxon>Methanobacteriati</taxon>
        <taxon>Thermoplasmatota</taxon>
        <taxon>DHVE2 group</taxon>
        <taxon>Candidatus Aciduliprofundum</taxon>
    </lineage>
</organism>
<dbReference type="Pfam" id="PF12836">
    <property type="entry name" value="HHH_3"/>
    <property type="match status" value="1"/>
</dbReference>
<dbReference type="PANTHER" id="PTHR43324">
    <property type="match status" value="1"/>
</dbReference>
<dbReference type="EMBL" id="CP001941">
    <property type="protein sequence ID" value="ADD09094.1"/>
    <property type="molecule type" value="Genomic_DNA"/>
</dbReference>
<dbReference type="Proteomes" id="UP000001400">
    <property type="component" value="Chromosome"/>
</dbReference>
<dbReference type="GeneID" id="8828248"/>
<dbReference type="AlphaFoldDB" id="D3TAG5"/>
<dbReference type="GO" id="GO:0003824">
    <property type="term" value="F:catalytic activity"/>
    <property type="evidence" value="ECO:0007669"/>
    <property type="project" value="InterPro"/>
</dbReference>
<dbReference type="Gene3D" id="3.80.30.20">
    <property type="entry name" value="tm_1862 like domain"/>
    <property type="match status" value="1"/>
</dbReference>
<dbReference type="InterPro" id="IPR007197">
    <property type="entry name" value="rSAM"/>
</dbReference>
<evidence type="ECO:0000313" key="2">
    <source>
        <dbReference type="EMBL" id="ADD09094.1"/>
    </source>
</evidence>
<name>D3TAG5_ACIB4</name>
<dbReference type="InterPro" id="IPR023404">
    <property type="entry name" value="rSAM_horseshoe"/>
</dbReference>
<dbReference type="SUPFAM" id="SSF81585">
    <property type="entry name" value="PsbU/PolX domain-like"/>
    <property type="match status" value="1"/>
</dbReference>
<dbReference type="PROSITE" id="PS51918">
    <property type="entry name" value="RADICAL_SAM"/>
    <property type="match status" value="1"/>
</dbReference>
<dbReference type="SMART" id="SM00729">
    <property type="entry name" value="Elp3"/>
    <property type="match status" value="1"/>
</dbReference>
<dbReference type="InterPro" id="IPR058240">
    <property type="entry name" value="rSAM_sf"/>
</dbReference>
<feature type="domain" description="Radical SAM core" evidence="1">
    <location>
        <begin position="163"/>
        <end position="418"/>
    </location>
</feature>
<evidence type="ECO:0000313" key="3">
    <source>
        <dbReference type="Proteomes" id="UP000001400"/>
    </source>
</evidence>
<dbReference type="HOGENOM" id="CLU_533842_0_0_2"/>
<evidence type="ECO:0000259" key="1">
    <source>
        <dbReference type="PROSITE" id="PS51918"/>
    </source>
</evidence>
<dbReference type="GO" id="GO:0051536">
    <property type="term" value="F:iron-sulfur cluster binding"/>
    <property type="evidence" value="ECO:0007669"/>
    <property type="project" value="InterPro"/>
</dbReference>
<sequence length="532" mass="60522">MCQYCIVKVVILDGYVDEPSVLGVPPYISPYIRELAGVCKELEVECEYKSIDMWRKGERIEGDILVLLGGAIVPGKYLRTYPASLREIREILSSFKGLKIFGGAIAKFEKPNVPADYLALGDVDALLYDILTENFTHHRLHNLNKWNRWLKLGTYIVKEHPDYPEPLIVEIETFRGCSRYLSGGCSFCVEPLYGKPMFREIDDIVEEVRILSNLGVRNFRIGGQTCIYSYKAYGVGKQEIPQPNIHALEDLFSKLNKIPHRVLHVDNANPAVLASYPEEARKITEILVKYTTPGNVVAFGMESADPAVIKANNLNSTPEMVMNAIRIINEIGAVRGENGMPKLLPGLNFICGLWGESKDTYAMNLKFLKEVLAKGYLLRRINIRQVASVRNKFKLKYRHECWKFRREVREKIEKIMLKRIVPMGTVLKDVYLEIHRGNYTFGRQPGSYPLVVVLPYFSEVGKYVNVKVVGYGERSLTALEYPLNVNSASFSTLKSIPGMGEKKAAEIIRKRPFKNMKSLQEIFPDAEKYFTL</sequence>
<keyword evidence="3" id="KW-1185">Reference proteome</keyword>
<accession>D3TAG5</accession>
<dbReference type="Gene3D" id="1.10.150.320">
    <property type="entry name" value="Photosystem II 12 kDa extrinsic protein"/>
    <property type="match status" value="1"/>
</dbReference>
<dbReference type="PANTHER" id="PTHR43324:SF1">
    <property type="entry name" value="RADICAL SAM CORE DOMAIN-CONTAINING PROTEIN"/>
    <property type="match status" value="1"/>
</dbReference>
<dbReference type="SFLD" id="SFLDS00029">
    <property type="entry name" value="Radical_SAM"/>
    <property type="match status" value="1"/>
</dbReference>
<reference evidence="2" key="1">
    <citation type="submission" date="2010-02" db="EMBL/GenBank/DDBJ databases">
        <title>Complete sequence of Aciduliprofundum boonei T469.</title>
        <authorList>
            <consortium name="US DOE Joint Genome Institute"/>
            <person name="Lucas S."/>
            <person name="Copeland A."/>
            <person name="Lapidus A."/>
            <person name="Cheng J.-F."/>
            <person name="Bruce D."/>
            <person name="Goodwin L."/>
            <person name="Pitluck S."/>
            <person name="Saunders E."/>
            <person name="Detter J.C."/>
            <person name="Han C."/>
            <person name="Tapia R."/>
            <person name="Land M."/>
            <person name="Hauser L."/>
            <person name="Kyrpides N."/>
            <person name="Mikhailova N."/>
            <person name="Flores G."/>
            <person name="Reysenbach A.-L."/>
            <person name="Woyke T."/>
        </authorList>
    </citation>
    <scope>NUCLEOTIDE SEQUENCE</scope>
    <source>
        <strain evidence="2">T469</strain>
    </source>
</reference>
<dbReference type="RefSeq" id="WP_012997384.1">
    <property type="nucleotide sequence ID" value="NC_013926.1"/>
</dbReference>